<name>A0A1E5QAZ7_9PROT</name>
<dbReference type="AlphaFoldDB" id="A0A1E5QAZ7"/>
<evidence type="ECO:0000313" key="2">
    <source>
        <dbReference type="Proteomes" id="UP000095347"/>
    </source>
</evidence>
<sequence>MGERISISKAAKLMGINRHELCERLCSAGIEGFEGKVELDQVKSISPKLTIDETSVSERLRLIRQTARRRQGVAPPRKKALELQDELDRMHNKWLLERKKAQEFSVLLDAMIDELGHWQASEDKNKAKFAIEFSHWICKQFEG</sequence>
<evidence type="ECO:0000313" key="1">
    <source>
        <dbReference type="EMBL" id="OEJ69195.1"/>
    </source>
</evidence>
<dbReference type="OrthoDB" id="9806195at2"/>
<comment type="caution">
    <text evidence="1">The sequence shown here is derived from an EMBL/GenBank/DDBJ whole genome shotgun (WGS) entry which is preliminary data.</text>
</comment>
<organism evidence="1 2">
    <name type="scientific">Magnetovibrio blakemorei</name>
    <dbReference type="NCBI Taxonomy" id="28181"/>
    <lineage>
        <taxon>Bacteria</taxon>
        <taxon>Pseudomonadati</taxon>
        <taxon>Pseudomonadota</taxon>
        <taxon>Alphaproteobacteria</taxon>
        <taxon>Rhodospirillales</taxon>
        <taxon>Magnetovibrionaceae</taxon>
        <taxon>Magnetovibrio</taxon>
    </lineage>
</organism>
<dbReference type="Proteomes" id="UP000095347">
    <property type="component" value="Unassembled WGS sequence"/>
</dbReference>
<proteinExistence type="predicted"/>
<accession>A0A1E5QAZ7</accession>
<gene>
    <name evidence="1" type="ORF">BEN30_03630</name>
</gene>
<dbReference type="EMBL" id="MCGG01000008">
    <property type="protein sequence ID" value="OEJ69195.1"/>
    <property type="molecule type" value="Genomic_DNA"/>
</dbReference>
<keyword evidence="2" id="KW-1185">Reference proteome</keyword>
<reference evidence="2" key="1">
    <citation type="submission" date="2016-07" db="EMBL/GenBank/DDBJ databases">
        <authorList>
            <person name="Florea S."/>
            <person name="Webb J.S."/>
            <person name="Jaromczyk J."/>
            <person name="Schardl C.L."/>
        </authorList>
    </citation>
    <scope>NUCLEOTIDE SEQUENCE [LARGE SCALE GENOMIC DNA]</scope>
    <source>
        <strain evidence="2">MV-1</strain>
    </source>
</reference>
<dbReference type="RefSeq" id="WP_069956660.1">
    <property type="nucleotide sequence ID" value="NZ_MCGG01000008.1"/>
</dbReference>
<dbReference type="STRING" id="28181.BEN30_03630"/>
<protein>
    <submittedName>
        <fullName evidence="1">Uncharacterized protein</fullName>
    </submittedName>
</protein>